<dbReference type="InterPro" id="IPR003781">
    <property type="entry name" value="CoA-bd"/>
</dbReference>
<dbReference type="SMART" id="SM00881">
    <property type="entry name" value="CoA_binding"/>
    <property type="match status" value="1"/>
</dbReference>
<protein>
    <recommendedName>
        <fullName evidence="1">CoA-binding domain-containing protein</fullName>
    </recommendedName>
</protein>
<dbReference type="AlphaFoldDB" id="A0AAD5XIN6"/>
<dbReference type="EMBL" id="JADGJH010000285">
    <property type="protein sequence ID" value="KAJ3131658.1"/>
    <property type="molecule type" value="Genomic_DNA"/>
</dbReference>
<sequence>MSAPAFFGSKAFAVVGASADTSKFGNKLLRWYLERGLTVVPVNPRGGRIEDRECVVSVAELDADYSVSVVTPPAVALQVLAQARTAGVKHVWLQPGSEDDAVVALVREWRDADPKANVLLGGPCVLADGDQAIAARTASSNL</sequence>
<comment type="caution">
    <text evidence="2">The sequence shown here is derived from an EMBL/GenBank/DDBJ whole genome shotgun (WGS) entry which is preliminary data.</text>
</comment>
<organism evidence="2 3">
    <name type="scientific">Physocladia obscura</name>
    <dbReference type="NCBI Taxonomy" id="109957"/>
    <lineage>
        <taxon>Eukaryota</taxon>
        <taxon>Fungi</taxon>
        <taxon>Fungi incertae sedis</taxon>
        <taxon>Chytridiomycota</taxon>
        <taxon>Chytridiomycota incertae sedis</taxon>
        <taxon>Chytridiomycetes</taxon>
        <taxon>Chytridiales</taxon>
        <taxon>Chytriomycetaceae</taxon>
        <taxon>Physocladia</taxon>
    </lineage>
</organism>
<feature type="domain" description="CoA-binding" evidence="1">
    <location>
        <begin position="6"/>
        <end position="97"/>
    </location>
</feature>
<accession>A0AAD5XIN6</accession>
<evidence type="ECO:0000313" key="3">
    <source>
        <dbReference type="Proteomes" id="UP001211907"/>
    </source>
</evidence>
<keyword evidence="3" id="KW-1185">Reference proteome</keyword>
<proteinExistence type="predicted"/>
<dbReference type="Gene3D" id="3.40.50.720">
    <property type="entry name" value="NAD(P)-binding Rossmann-like Domain"/>
    <property type="match status" value="1"/>
</dbReference>
<gene>
    <name evidence="2" type="ORF">HK100_006125</name>
</gene>
<dbReference type="Pfam" id="PF13380">
    <property type="entry name" value="CoA_binding_2"/>
    <property type="match status" value="1"/>
</dbReference>
<dbReference type="PANTHER" id="PTHR33303">
    <property type="entry name" value="CYTOPLASMIC PROTEIN-RELATED"/>
    <property type="match status" value="1"/>
</dbReference>
<dbReference type="Proteomes" id="UP001211907">
    <property type="component" value="Unassembled WGS sequence"/>
</dbReference>
<name>A0AAD5XIN6_9FUNG</name>
<dbReference type="SUPFAM" id="SSF51735">
    <property type="entry name" value="NAD(P)-binding Rossmann-fold domains"/>
    <property type="match status" value="1"/>
</dbReference>
<dbReference type="InterPro" id="IPR036291">
    <property type="entry name" value="NAD(P)-bd_dom_sf"/>
</dbReference>
<reference evidence="2" key="1">
    <citation type="submission" date="2020-05" db="EMBL/GenBank/DDBJ databases">
        <title>Phylogenomic resolution of chytrid fungi.</title>
        <authorList>
            <person name="Stajich J.E."/>
            <person name="Amses K."/>
            <person name="Simmons R."/>
            <person name="Seto K."/>
            <person name="Myers J."/>
            <person name="Bonds A."/>
            <person name="Quandt C.A."/>
            <person name="Barry K."/>
            <person name="Liu P."/>
            <person name="Grigoriev I."/>
            <person name="Longcore J.E."/>
            <person name="James T.Y."/>
        </authorList>
    </citation>
    <scope>NUCLEOTIDE SEQUENCE</scope>
    <source>
        <strain evidence="2">JEL0513</strain>
    </source>
</reference>
<evidence type="ECO:0000259" key="1">
    <source>
        <dbReference type="SMART" id="SM00881"/>
    </source>
</evidence>
<evidence type="ECO:0000313" key="2">
    <source>
        <dbReference type="EMBL" id="KAJ3131658.1"/>
    </source>
</evidence>
<dbReference type="PANTHER" id="PTHR33303:SF2">
    <property type="entry name" value="COA-BINDING DOMAIN-CONTAINING PROTEIN"/>
    <property type="match status" value="1"/>
</dbReference>